<evidence type="ECO:0000313" key="2">
    <source>
        <dbReference type="Proteomes" id="UP000327013"/>
    </source>
</evidence>
<proteinExistence type="predicted"/>
<sequence>MQQSAKIGSRKKFVASVVNLEDAVSPTVCTPPPMGLVHCERVRGTEHVTSRELWAATISSRIETVACHINGLEWARRNHTTTNSSRLPAVAPR</sequence>
<dbReference type="EMBL" id="VIBQ01000009">
    <property type="protein sequence ID" value="KAB8337192.1"/>
    <property type="molecule type" value="Genomic_DNA"/>
</dbReference>
<accession>A0A5N6KPG5</accession>
<keyword evidence="2" id="KW-1185">Reference proteome</keyword>
<name>A0A5N6KPG5_9ROSI</name>
<comment type="caution">
    <text evidence="1">The sequence shown here is derived from an EMBL/GenBank/DDBJ whole genome shotgun (WGS) entry which is preliminary data.</text>
</comment>
<reference evidence="1 2" key="1">
    <citation type="submission" date="2019-06" db="EMBL/GenBank/DDBJ databases">
        <title>A chromosomal-level reference genome of Carpinus fangiana (Coryloideae, Betulaceae).</title>
        <authorList>
            <person name="Yang X."/>
            <person name="Wang Z."/>
            <person name="Zhang L."/>
            <person name="Hao G."/>
            <person name="Liu J."/>
            <person name="Yang Y."/>
        </authorList>
    </citation>
    <scope>NUCLEOTIDE SEQUENCE [LARGE SCALE GENOMIC DNA]</scope>
    <source>
        <strain evidence="1">Cfa_2016G</strain>
        <tissue evidence="1">Leaf</tissue>
    </source>
</reference>
<organism evidence="1 2">
    <name type="scientific">Carpinus fangiana</name>
    <dbReference type="NCBI Taxonomy" id="176857"/>
    <lineage>
        <taxon>Eukaryota</taxon>
        <taxon>Viridiplantae</taxon>
        <taxon>Streptophyta</taxon>
        <taxon>Embryophyta</taxon>
        <taxon>Tracheophyta</taxon>
        <taxon>Spermatophyta</taxon>
        <taxon>Magnoliopsida</taxon>
        <taxon>eudicotyledons</taxon>
        <taxon>Gunneridae</taxon>
        <taxon>Pentapetalae</taxon>
        <taxon>rosids</taxon>
        <taxon>fabids</taxon>
        <taxon>Fagales</taxon>
        <taxon>Betulaceae</taxon>
        <taxon>Carpinus</taxon>
    </lineage>
</organism>
<dbReference type="AlphaFoldDB" id="A0A5N6KPG5"/>
<evidence type="ECO:0000313" key="1">
    <source>
        <dbReference type="EMBL" id="KAB8337192.1"/>
    </source>
</evidence>
<gene>
    <name evidence="1" type="ORF">FH972_021495</name>
</gene>
<dbReference type="Proteomes" id="UP000327013">
    <property type="component" value="Unassembled WGS sequence"/>
</dbReference>
<protein>
    <submittedName>
        <fullName evidence="1">Uncharacterized protein</fullName>
    </submittedName>
</protein>